<evidence type="ECO:0000256" key="1">
    <source>
        <dbReference type="SAM" id="MobiDB-lite"/>
    </source>
</evidence>
<feature type="region of interest" description="Disordered" evidence="1">
    <location>
        <begin position="114"/>
        <end position="164"/>
    </location>
</feature>
<dbReference type="OrthoDB" id="2943320at2"/>
<name>A0A1I3W6S4_HALDA</name>
<evidence type="ECO:0000313" key="2">
    <source>
        <dbReference type="EMBL" id="SFK02989.1"/>
    </source>
</evidence>
<accession>A0A1I3W6S4</accession>
<organism evidence="2 3">
    <name type="scientific">Halobacillus dabanensis</name>
    <dbReference type="NCBI Taxonomy" id="240302"/>
    <lineage>
        <taxon>Bacteria</taxon>
        <taxon>Bacillati</taxon>
        <taxon>Bacillota</taxon>
        <taxon>Bacilli</taxon>
        <taxon>Bacillales</taxon>
        <taxon>Bacillaceae</taxon>
        <taxon>Halobacillus</taxon>
    </lineage>
</organism>
<feature type="compositionally biased region" description="Acidic residues" evidence="1">
    <location>
        <begin position="246"/>
        <end position="261"/>
    </location>
</feature>
<keyword evidence="3" id="KW-1185">Reference proteome</keyword>
<feature type="compositionally biased region" description="Basic residues" evidence="1">
    <location>
        <begin position="115"/>
        <end position="133"/>
    </location>
</feature>
<dbReference type="Proteomes" id="UP000183557">
    <property type="component" value="Unassembled WGS sequence"/>
</dbReference>
<proteinExistence type="predicted"/>
<evidence type="ECO:0000313" key="3">
    <source>
        <dbReference type="Proteomes" id="UP000183557"/>
    </source>
</evidence>
<dbReference type="RefSeq" id="WP_075036813.1">
    <property type="nucleotide sequence ID" value="NZ_FOSB01000006.1"/>
</dbReference>
<dbReference type="EMBL" id="FOSB01000006">
    <property type="protein sequence ID" value="SFK02989.1"/>
    <property type="molecule type" value="Genomic_DNA"/>
</dbReference>
<gene>
    <name evidence="2" type="ORF">SAMN04487936_106210</name>
</gene>
<sequence length="326" mass="36887">MEEGFDDFIRRYFGKTGEQGNKEKPDFFNAVESCKSNREERCCNQDCDSLPCKSVEGVLKTMFQIGDHLEVFFEDERIGSGGTFVAVFNSILIWADYDGNTNITDLCGPISVRKMGTRKKKKQKHNNKSRNFNHKSDDHNDKKKKNKAEKREKGSRKKDGKSGVNGELLNFVKLEEGSQDPLILEQLDQDNETNEKENLTTEILDSPEIDGGDSVQGPLDEKEGNNHLYMEDSSSDSEAELTVLSEPDEVQTVEEEPDQDIEEKVIEYDSDFQDLLKDERNIQTTENHFDSTLIGDDTVAGQESDETLSIMEETSSEEDLGHSSIN</sequence>
<reference evidence="3" key="1">
    <citation type="submission" date="2016-10" db="EMBL/GenBank/DDBJ databases">
        <authorList>
            <person name="Varghese N."/>
            <person name="Submissions S."/>
        </authorList>
    </citation>
    <scope>NUCLEOTIDE SEQUENCE [LARGE SCALE GENOMIC DNA]</scope>
    <source>
        <strain evidence="3">CGMCC 1.3704</strain>
    </source>
</reference>
<dbReference type="AlphaFoldDB" id="A0A1I3W6S4"/>
<protein>
    <submittedName>
        <fullName evidence="2">Uncharacterized protein</fullName>
    </submittedName>
</protein>
<feature type="region of interest" description="Disordered" evidence="1">
    <location>
        <begin position="188"/>
        <end position="263"/>
    </location>
</feature>
<feature type="region of interest" description="Disordered" evidence="1">
    <location>
        <begin position="287"/>
        <end position="326"/>
    </location>
</feature>
<feature type="compositionally biased region" description="Basic residues" evidence="1">
    <location>
        <begin position="142"/>
        <end position="159"/>
    </location>
</feature>